<dbReference type="Proteomes" id="UP000683291">
    <property type="component" value="Chromosome 1"/>
</dbReference>
<gene>
    <name evidence="2" type="ORF">KDD17_11420</name>
</gene>
<protein>
    <submittedName>
        <fullName evidence="2">DUF998 domain-containing protein</fullName>
    </submittedName>
</protein>
<dbReference type="EMBL" id="CP073581">
    <property type="protein sequence ID" value="QUJ75568.1"/>
    <property type="molecule type" value="Genomic_DNA"/>
</dbReference>
<name>A0A975JBV4_9RHOB</name>
<feature type="transmembrane region" description="Helical" evidence="1">
    <location>
        <begin position="12"/>
        <end position="38"/>
    </location>
</feature>
<dbReference type="AlphaFoldDB" id="A0A975JBV4"/>
<evidence type="ECO:0000256" key="1">
    <source>
        <dbReference type="SAM" id="Phobius"/>
    </source>
</evidence>
<keyword evidence="3" id="KW-1185">Reference proteome</keyword>
<sequence length="205" mass="21056">MSDVSPPAAPGLMRFLGALAILGALTLVVGNIVASAVVPGHDWVADTVSDLAAGRYEIIQDVTLYAYAAAAMALGLGLAHLHPGARGWSGAILAQMFIALCVIVIGARNEYGDGDNDGIVIHIYVVYAMGAAYVAGFAASALALREAAPGLARGSWLASGLWAVGAPVFFMIGTAYDGAFERALGIVSVAWTCAMGGWFIRLSRG</sequence>
<reference evidence="2" key="1">
    <citation type="submission" date="2021-04" db="EMBL/GenBank/DDBJ databases">
        <title>Complete genome sequence for Sulfitobacter sp. strain JK7-1.</title>
        <authorList>
            <person name="Park S.-J."/>
        </authorList>
    </citation>
    <scope>NUCLEOTIDE SEQUENCE</scope>
    <source>
        <strain evidence="2">JK7-1</strain>
    </source>
</reference>
<keyword evidence="1" id="KW-0812">Transmembrane</keyword>
<dbReference type="Pfam" id="PF06197">
    <property type="entry name" value="DUF998"/>
    <property type="match status" value="1"/>
</dbReference>
<accession>A0A975JBV4</accession>
<keyword evidence="1" id="KW-0472">Membrane</keyword>
<organism evidence="2 3">
    <name type="scientific">Sulfitobacter albidus</name>
    <dbReference type="NCBI Taxonomy" id="2829501"/>
    <lineage>
        <taxon>Bacteria</taxon>
        <taxon>Pseudomonadati</taxon>
        <taxon>Pseudomonadota</taxon>
        <taxon>Alphaproteobacteria</taxon>
        <taxon>Rhodobacterales</taxon>
        <taxon>Roseobacteraceae</taxon>
        <taxon>Sulfitobacter</taxon>
    </lineage>
</organism>
<evidence type="ECO:0000313" key="2">
    <source>
        <dbReference type="EMBL" id="QUJ75568.1"/>
    </source>
</evidence>
<feature type="transmembrane region" description="Helical" evidence="1">
    <location>
        <begin position="119"/>
        <end position="144"/>
    </location>
</feature>
<dbReference type="RefSeq" id="WP_212703773.1">
    <property type="nucleotide sequence ID" value="NZ_CP073581.1"/>
</dbReference>
<feature type="transmembrane region" description="Helical" evidence="1">
    <location>
        <begin position="88"/>
        <end position="107"/>
    </location>
</feature>
<dbReference type="KEGG" id="sual:KDD17_11420"/>
<feature type="transmembrane region" description="Helical" evidence="1">
    <location>
        <begin position="58"/>
        <end position="81"/>
    </location>
</feature>
<feature type="transmembrane region" description="Helical" evidence="1">
    <location>
        <begin position="156"/>
        <end position="176"/>
    </location>
</feature>
<evidence type="ECO:0000313" key="3">
    <source>
        <dbReference type="Proteomes" id="UP000683291"/>
    </source>
</evidence>
<proteinExistence type="predicted"/>
<keyword evidence="1" id="KW-1133">Transmembrane helix</keyword>
<feature type="transmembrane region" description="Helical" evidence="1">
    <location>
        <begin position="182"/>
        <end position="200"/>
    </location>
</feature>
<dbReference type="InterPro" id="IPR009339">
    <property type="entry name" value="DUF998"/>
</dbReference>